<reference evidence="1" key="1">
    <citation type="submission" date="2020-11" db="EMBL/GenBank/DDBJ databases">
        <authorList>
            <person name="Tran Van P."/>
        </authorList>
    </citation>
    <scope>NUCLEOTIDE SEQUENCE</scope>
</reference>
<evidence type="ECO:0000313" key="1">
    <source>
        <dbReference type="EMBL" id="CAD7237761.1"/>
    </source>
</evidence>
<sequence>GAKQVIGRKWGAALTSAKSTLSVLSPRNIKQLLIQLQEMTIVEVGVGTLRLSYQVGLGTLRGSLWIAKRSGAVLVSLMRGPPPEETAEK</sequence>
<feature type="non-terminal residue" evidence="1">
    <location>
        <position position="89"/>
    </location>
</feature>
<feature type="non-terminal residue" evidence="1">
    <location>
        <position position="1"/>
    </location>
</feature>
<accession>A0A7R8WTW7</accession>
<proteinExistence type="predicted"/>
<dbReference type="EMBL" id="OB691691">
    <property type="protein sequence ID" value="CAD7237761.1"/>
    <property type="molecule type" value="Genomic_DNA"/>
</dbReference>
<dbReference type="AlphaFoldDB" id="A0A7R8WTW7"/>
<name>A0A7R8WTW7_9CRUS</name>
<gene>
    <name evidence="1" type="ORF">CTOB1V02_LOCUS15576</name>
</gene>
<protein>
    <submittedName>
        <fullName evidence="1">Uncharacterized protein</fullName>
    </submittedName>
</protein>
<organism evidence="1">
    <name type="scientific">Cyprideis torosa</name>
    <dbReference type="NCBI Taxonomy" id="163714"/>
    <lineage>
        <taxon>Eukaryota</taxon>
        <taxon>Metazoa</taxon>
        <taxon>Ecdysozoa</taxon>
        <taxon>Arthropoda</taxon>
        <taxon>Crustacea</taxon>
        <taxon>Oligostraca</taxon>
        <taxon>Ostracoda</taxon>
        <taxon>Podocopa</taxon>
        <taxon>Podocopida</taxon>
        <taxon>Cytherocopina</taxon>
        <taxon>Cytheroidea</taxon>
        <taxon>Cytherideidae</taxon>
        <taxon>Cyprideis</taxon>
    </lineage>
</organism>